<keyword evidence="3" id="KW-0269">Exonuclease</keyword>
<gene>
    <name evidence="6" type="ORF">PG996_011914</name>
</gene>
<reference evidence="6 7" key="1">
    <citation type="submission" date="2023-01" db="EMBL/GenBank/DDBJ databases">
        <title>Analysis of 21 Apiospora genomes using comparative genomics revels a genus with tremendous synthesis potential of carbohydrate active enzymes and secondary metabolites.</title>
        <authorList>
            <person name="Sorensen T."/>
        </authorList>
    </citation>
    <scope>NUCLEOTIDE SEQUENCE [LARGE SCALE GENOMIC DNA]</scope>
    <source>
        <strain evidence="6 7">CBS 83171</strain>
    </source>
</reference>
<feature type="region of interest" description="Disordered" evidence="4">
    <location>
        <begin position="422"/>
        <end position="442"/>
    </location>
</feature>
<feature type="region of interest" description="Disordered" evidence="4">
    <location>
        <begin position="582"/>
        <end position="610"/>
    </location>
</feature>
<accession>A0ABR1U1D0</accession>
<feature type="compositionally biased region" description="Polar residues" evidence="4">
    <location>
        <begin position="525"/>
        <end position="543"/>
    </location>
</feature>
<dbReference type="Pfam" id="PF12706">
    <property type="entry name" value="Lactamase_B_2"/>
    <property type="match status" value="1"/>
</dbReference>
<feature type="region of interest" description="Disordered" evidence="4">
    <location>
        <begin position="513"/>
        <end position="558"/>
    </location>
</feature>
<keyword evidence="1" id="KW-0540">Nuclease</keyword>
<dbReference type="EMBL" id="JAQQWM010000008">
    <property type="protein sequence ID" value="KAK8052613.1"/>
    <property type="molecule type" value="Genomic_DNA"/>
</dbReference>
<dbReference type="Gene3D" id="3.60.15.10">
    <property type="entry name" value="Ribonuclease Z/Hydroxyacylglutathione hydrolase-like"/>
    <property type="match status" value="1"/>
</dbReference>
<evidence type="ECO:0000313" key="6">
    <source>
        <dbReference type="EMBL" id="KAK8052613.1"/>
    </source>
</evidence>
<evidence type="ECO:0000259" key="5">
    <source>
        <dbReference type="Pfam" id="PF12706"/>
    </source>
</evidence>
<name>A0ABR1U1D0_9PEZI</name>
<evidence type="ECO:0000256" key="2">
    <source>
        <dbReference type="ARBA" id="ARBA00022801"/>
    </source>
</evidence>
<evidence type="ECO:0000256" key="3">
    <source>
        <dbReference type="ARBA" id="ARBA00022839"/>
    </source>
</evidence>
<dbReference type="InterPro" id="IPR001279">
    <property type="entry name" value="Metallo-B-lactamas"/>
</dbReference>
<dbReference type="PANTHER" id="PTHR23240">
    <property type="entry name" value="DNA CROSS-LINK REPAIR PROTEIN PSO2/SNM1-RELATED"/>
    <property type="match status" value="1"/>
</dbReference>
<evidence type="ECO:0000256" key="4">
    <source>
        <dbReference type="SAM" id="MobiDB-lite"/>
    </source>
</evidence>
<evidence type="ECO:0000313" key="7">
    <source>
        <dbReference type="Proteomes" id="UP001446871"/>
    </source>
</evidence>
<organism evidence="6 7">
    <name type="scientific">Apiospora saccharicola</name>
    <dbReference type="NCBI Taxonomy" id="335842"/>
    <lineage>
        <taxon>Eukaryota</taxon>
        <taxon>Fungi</taxon>
        <taxon>Dikarya</taxon>
        <taxon>Ascomycota</taxon>
        <taxon>Pezizomycotina</taxon>
        <taxon>Sordariomycetes</taxon>
        <taxon>Xylariomycetidae</taxon>
        <taxon>Amphisphaeriales</taxon>
        <taxon>Apiosporaceae</taxon>
        <taxon>Apiospora</taxon>
    </lineage>
</organism>
<dbReference type="SUPFAM" id="SSF56281">
    <property type="entry name" value="Metallo-hydrolase/oxidoreductase"/>
    <property type="match status" value="1"/>
</dbReference>
<dbReference type="Proteomes" id="UP001446871">
    <property type="component" value="Unassembled WGS sequence"/>
</dbReference>
<keyword evidence="7" id="KW-1185">Reference proteome</keyword>
<sequence length="662" mass="73316">MSTFDGVVHEFPDIAIDYFRFQRARPQPPRLCLLSHVHSDHLAGLETLQGPFVYCSAATREILLRLERYPCRINYANGTLEARKQTYKHLKHILKPIPLETPTQLELWPGKYVQVTLFDANHCVGAVMFLIEGDGKAVLYTGDIRSEPWWVNSLARNPALVEYAQPGGLKTLDRIYLDTSSVLDDYPLTTKAEGLRDLLAQVARYPADTVFFVQAWTYGYEDVWIALAKALGSKIHVDAYKMGIYKSLVERTSEDLFAKQVHLAKEAPYLVGFSCANNQHDGCLTLDENVRVHSCEKGTACSVIQNKYKSVVWIKPIVSRLPDGQNIAEVGIGGGGGDLEREAELQYITADNLDEVVGMIRDLDGFPVETRETVITRILASIASGRNASLNIDIDDFSDDDKMEADLIKAVRSVVTHVDSKANKQLGHSGNAQGDQKGGGAASLPRTIVFPYARHSSYPELRHLVDTFKPKDMWPCTVHDEDWFRRGITLRELFGQSCSEGIFEHDEIMEQRRAQWASPVGGGHNQDTQVSDMSVDMSSQLQPDKSHSDIEGKGDSMSIASPLFGSSAALGPAIQPRQSLAGVSHQNLRQGEAARRTNQRQADSSSFSPFSDEDLRAAAFQTMQSNVDGYGWAPIELISTTGNHSVLDTELGSLQRGRCGSR</sequence>
<comment type="caution">
    <text evidence="6">The sequence shown here is derived from an EMBL/GenBank/DDBJ whole genome shotgun (WGS) entry which is preliminary data.</text>
</comment>
<dbReference type="InterPro" id="IPR036866">
    <property type="entry name" value="RibonucZ/Hydroxyglut_hydro"/>
</dbReference>
<feature type="compositionally biased region" description="Basic and acidic residues" evidence="4">
    <location>
        <begin position="544"/>
        <end position="554"/>
    </location>
</feature>
<evidence type="ECO:0000256" key="1">
    <source>
        <dbReference type="ARBA" id="ARBA00022722"/>
    </source>
</evidence>
<keyword evidence="2" id="KW-0378">Hydrolase</keyword>
<feature type="domain" description="Metallo-beta-lactamase" evidence="5">
    <location>
        <begin position="22"/>
        <end position="146"/>
    </location>
</feature>
<proteinExistence type="predicted"/>
<protein>
    <recommendedName>
        <fullName evidence="5">Metallo-beta-lactamase domain-containing protein</fullName>
    </recommendedName>
</protein>
<dbReference type="PANTHER" id="PTHR23240:SF8">
    <property type="entry name" value="PROTEIN ARTEMIS"/>
    <property type="match status" value="1"/>
</dbReference>